<dbReference type="Pfam" id="PF02518">
    <property type="entry name" value="HATPase_c"/>
    <property type="match status" value="1"/>
</dbReference>
<keyword evidence="11" id="KW-0812">Transmembrane</keyword>
<dbReference type="InterPro" id="IPR019734">
    <property type="entry name" value="TPR_rpt"/>
</dbReference>
<keyword evidence="10" id="KW-0175">Coiled coil</keyword>
<dbReference type="EC" id="2.7.13.3" evidence="2"/>
<evidence type="ECO:0000256" key="11">
    <source>
        <dbReference type="SAM" id="Phobius"/>
    </source>
</evidence>
<feature type="repeat" description="TPR" evidence="9">
    <location>
        <begin position="121"/>
        <end position="154"/>
    </location>
</feature>
<evidence type="ECO:0000256" key="4">
    <source>
        <dbReference type="ARBA" id="ARBA00022679"/>
    </source>
</evidence>
<dbReference type="InterPro" id="IPR005467">
    <property type="entry name" value="His_kinase_dom"/>
</dbReference>
<evidence type="ECO:0000259" key="12">
    <source>
        <dbReference type="PROSITE" id="PS50109"/>
    </source>
</evidence>
<evidence type="ECO:0000313" key="13">
    <source>
        <dbReference type="EMBL" id="MFD2919571.1"/>
    </source>
</evidence>
<dbReference type="CDD" id="cd16917">
    <property type="entry name" value="HATPase_UhpB-NarQ-NarX-like"/>
    <property type="match status" value="1"/>
</dbReference>
<feature type="repeat" description="TPR" evidence="9">
    <location>
        <begin position="241"/>
        <end position="274"/>
    </location>
</feature>
<dbReference type="SUPFAM" id="SSF48452">
    <property type="entry name" value="TPR-like"/>
    <property type="match status" value="2"/>
</dbReference>
<dbReference type="PROSITE" id="PS50109">
    <property type="entry name" value="HIS_KIN"/>
    <property type="match status" value="1"/>
</dbReference>
<dbReference type="Gene3D" id="1.20.5.1930">
    <property type="match status" value="1"/>
</dbReference>
<dbReference type="SUPFAM" id="SSF55874">
    <property type="entry name" value="ATPase domain of HSP90 chaperone/DNA topoisomerase II/histidine kinase"/>
    <property type="match status" value="1"/>
</dbReference>
<dbReference type="InterPro" id="IPR011712">
    <property type="entry name" value="Sig_transdc_His_kin_sub3_dim/P"/>
</dbReference>
<dbReference type="Pfam" id="PF13374">
    <property type="entry name" value="TPR_10"/>
    <property type="match status" value="1"/>
</dbReference>
<evidence type="ECO:0000256" key="2">
    <source>
        <dbReference type="ARBA" id="ARBA00012438"/>
    </source>
</evidence>
<evidence type="ECO:0000256" key="7">
    <source>
        <dbReference type="ARBA" id="ARBA00022840"/>
    </source>
</evidence>
<keyword evidence="9" id="KW-0802">TPR repeat</keyword>
<keyword evidence="6" id="KW-0418">Kinase</keyword>
<keyword evidence="4" id="KW-0808">Transferase</keyword>
<dbReference type="Gene3D" id="1.25.40.10">
    <property type="entry name" value="Tetratricopeptide repeat domain"/>
    <property type="match status" value="2"/>
</dbReference>
<dbReference type="InterPro" id="IPR011990">
    <property type="entry name" value="TPR-like_helical_dom_sf"/>
</dbReference>
<name>A0ABW6A3W1_9BACT</name>
<keyword evidence="5" id="KW-0547">Nucleotide-binding</keyword>
<dbReference type="SMART" id="SM00671">
    <property type="entry name" value="SEL1"/>
    <property type="match status" value="3"/>
</dbReference>
<dbReference type="InterPro" id="IPR006597">
    <property type="entry name" value="Sel1-like"/>
</dbReference>
<comment type="caution">
    <text evidence="13">The sequence shown here is derived from an EMBL/GenBank/DDBJ whole genome shotgun (WGS) entry which is preliminary data.</text>
</comment>
<sequence length="654" mass="73943">MFKAITLLLCTGIPALLYAQKNKAILDSLEKLIPRQKDSALVATYNELTWQYRLVDGEKAIAYGNKAIALGKQINYLKGIAQAYNDLGIIYYDKEQYDTAVHLYEQAVQMRNQLKDELGVAKLYNKIGIVYQRQGLFDKSLDYQLKALELFKKFNNDQGVSYSLNNIGILNQNMGRYQEAISYQKQSIAIKEKMGDNYGLAGSYVNIANIYLLEKDFPQAESYYRKAVDITRIIGDKEYLSNALNNLGTLFTDTKRYNEAIPLIQESLSLRQQLKDTKGMVSCLNNLGTVYTNKQQYDSAELYLNNALKLGLQAVNTLPEVNKVYLSLSGLYENQGQHARSLEMLKEYVNTRDSLYTDELGQNFADLDRKYKTLEKEKTIQQQEFDIKQKEFSITRRNYWIAGISGLLVLGSLLAYSFYRRKQLQQKAALQATIMKQQDLATKAVMEAEEQERQRIARDLHDGIGQMMSAAKMNLSAFESEVTSVPPQQKESLGRIIALVDDSCKEIRSVSHNMMPNALLKNSLAAAIRDFIDKLDKKALQVHLYTEGLDKRIDANVEAVFYRVIQECVNNVIKHSGANTLDISVMRDGDGISATIEDNGKGFDTNNKANFDGIGLKNIITRVQFLKGTVDFDATPDKGTLVAIHVPLNETDKL</sequence>
<dbReference type="InterPro" id="IPR050482">
    <property type="entry name" value="Sensor_HK_TwoCompSys"/>
</dbReference>
<dbReference type="Gene3D" id="3.30.565.10">
    <property type="entry name" value="Histidine kinase-like ATPase, C-terminal domain"/>
    <property type="match status" value="1"/>
</dbReference>
<gene>
    <name evidence="13" type="ORF">ACFS6H_07635</name>
</gene>
<keyword evidence="7" id="KW-0067">ATP-binding</keyword>
<comment type="catalytic activity">
    <reaction evidence="1">
        <text>ATP + protein L-histidine = ADP + protein N-phospho-L-histidine.</text>
        <dbReference type="EC" id="2.7.13.3"/>
    </reaction>
</comment>
<evidence type="ECO:0000256" key="5">
    <source>
        <dbReference type="ARBA" id="ARBA00022741"/>
    </source>
</evidence>
<dbReference type="PROSITE" id="PS50005">
    <property type="entry name" value="TPR"/>
    <property type="match status" value="4"/>
</dbReference>
<dbReference type="RefSeq" id="WP_386096890.1">
    <property type="nucleotide sequence ID" value="NZ_JBHUOZ010000001.1"/>
</dbReference>
<keyword evidence="11" id="KW-0472">Membrane</keyword>
<dbReference type="Pfam" id="PF13424">
    <property type="entry name" value="TPR_12"/>
    <property type="match status" value="3"/>
</dbReference>
<dbReference type="SMART" id="SM00028">
    <property type="entry name" value="TPR"/>
    <property type="match status" value="6"/>
</dbReference>
<dbReference type="InterPro" id="IPR003594">
    <property type="entry name" value="HATPase_dom"/>
</dbReference>
<dbReference type="Pfam" id="PF07730">
    <property type="entry name" value="HisKA_3"/>
    <property type="match status" value="1"/>
</dbReference>
<feature type="domain" description="Histidine kinase" evidence="12">
    <location>
        <begin position="455"/>
        <end position="650"/>
    </location>
</feature>
<feature type="repeat" description="TPR" evidence="9">
    <location>
        <begin position="201"/>
        <end position="234"/>
    </location>
</feature>
<evidence type="ECO:0000256" key="10">
    <source>
        <dbReference type="SAM" id="Coils"/>
    </source>
</evidence>
<accession>A0ABW6A3W1</accession>
<feature type="repeat" description="TPR" evidence="9">
    <location>
        <begin position="81"/>
        <end position="114"/>
    </location>
</feature>
<dbReference type="EMBL" id="JBHUOZ010000001">
    <property type="protein sequence ID" value="MFD2919571.1"/>
    <property type="molecule type" value="Genomic_DNA"/>
</dbReference>
<dbReference type="SMART" id="SM00387">
    <property type="entry name" value="HATPase_c"/>
    <property type="match status" value="1"/>
</dbReference>
<evidence type="ECO:0000256" key="8">
    <source>
        <dbReference type="ARBA" id="ARBA00023012"/>
    </source>
</evidence>
<keyword evidence="14" id="KW-1185">Reference proteome</keyword>
<dbReference type="Proteomes" id="UP001597511">
    <property type="component" value="Unassembled WGS sequence"/>
</dbReference>
<protein>
    <recommendedName>
        <fullName evidence="2">histidine kinase</fullName>
        <ecNumber evidence="2">2.7.13.3</ecNumber>
    </recommendedName>
</protein>
<dbReference type="PROSITE" id="PS50293">
    <property type="entry name" value="TPR_REGION"/>
    <property type="match status" value="1"/>
</dbReference>
<evidence type="ECO:0000256" key="1">
    <source>
        <dbReference type="ARBA" id="ARBA00000085"/>
    </source>
</evidence>
<feature type="transmembrane region" description="Helical" evidence="11">
    <location>
        <begin position="399"/>
        <end position="419"/>
    </location>
</feature>
<organism evidence="13 14">
    <name type="scientific">Terrimonas rubra</name>
    <dbReference type="NCBI Taxonomy" id="1035890"/>
    <lineage>
        <taxon>Bacteria</taxon>
        <taxon>Pseudomonadati</taxon>
        <taxon>Bacteroidota</taxon>
        <taxon>Chitinophagia</taxon>
        <taxon>Chitinophagales</taxon>
        <taxon>Chitinophagaceae</taxon>
        <taxon>Terrimonas</taxon>
    </lineage>
</organism>
<dbReference type="InterPro" id="IPR036890">
    <property type="entry name" value="HATPase_C_sf"/>
</dbReference>
<keyword evidence="11" id="KW-1133">Transmembrane helix</keyword>
<evidence type="ECO:0000256" key="3">
    <source>
        <dbReference type="ARBA" id="ARBA00022553"/>
    </source>
</evidence>
<feature type="coiled-coil region" evidence="10">
    <location>
        <begin position="357"/>
        <end position="391"/>
    </location>
</feature>
<dbReference type="PANTHER" id="PTHR24421">
    <property type="entry name" value="NITRATE/NITRITE SENSOR PROTEIN NARX-RELATED"/>
    <property type="match status" value="1"/>
</dbReference>
<keyword evidence="3" id="KW-0597">Phosphoprotein</keyword>
<reference evidence="14" key="1">
    <citation type="journal article" date="2019" name="Int. J. Syst. Evol. Microbiol.">
        <title>The Global Catalogue of Microorganisms (GCM) 10K type strain sequencing project: providing services to taxonomists for standard genome sequencing and annotation.</title>
        <authorList>
            <consortium name="The Broad Institute Genomics Platform"/>
            <consortium name="The Broad Institute Genome Sequencing Center for Infectious Disease"/>
            <person name="Wu L."/>
            <person name="Ma J."/>
        </authorList>
    </citation>
    <scope>NUCLEOTIDE SEQUENCE [LARGE SCALE GENOMIC DNA]</scope>
    <source>
        <strain evidence="14">KCTC 23299</strain>
    </source>
</reference>
<evidence type="ECO:0000313" key="14">
    <source>
        <dbReference type="Proteomes" id="UP001597511"/>
    </source>
</evidence>
<proteinExistence type="predicted"/>
<dbReference type="PANTHER" id="PTHR24421:SF10">
    <property type="entry name" value="NITRATE_NITRITE SENSOR PROTEIN NARQ"/>
    <property type="match status" value="1"/>
</dbReference>
<evidence type="ECO:0000256" key="9">
    <source>
        <dbReference type="PROSITE-ProRule" id="PRU00339"/>
    </source>
</evidence>
<evidence type="ECO:0000256" key="6">
    <source>
        <dbReference type="ARBA" id="ARBA00022777"/>
    </source>
</evidence>
<keyword evidence="8" id="KW-0902">Two-component regulatory system</keyword>